<feature type="region of interest" description="Disordered" evidence="1">
    <location>
        <begin position="145"/>
        <end position="171"/>
    </location>
</feature>
<dbReference type="AlphaFoldDB" id="L5L022"/>
<keyword evidence="3" id="KW-1185">Reference proteome</keyword>
<protein>
    <submittedName>
        <fullName evidence="2">Phosphatidylinositol-5-phosphate 4-kinase type-2 alpha</fullName>
    </submittedName>
</protein>
<keyword evidence="2" id="KW-0418">Kinase</keyword>
<proteinExistence type="predicted"/>
<dbReference type="InParanoid" id="L5L022"/>
<dbReference type="GO" id="GO:0016301">
    <property type="term" value="F:kinase activity"/>
    <property type="evidence" value="ECO:0007669"/>
    <property type="project" value="UniProtKB-KW"/>
</dbReference>
<dbReference type="EMBL" id="KB030418">
    <property type="protein sequence ID" value="ELK16972.1"/>
    <property type="molecule type" value="Genomic_DNA"/>
</dbReference>
<feature type="compositionally biased region" description="Basic and acidic residues" evidence="1">
    <location>
        <begin position="145"/>
        <end position="158"/>
    </location>
</feature>
<evidence type="ECO:0000313" key="3">
    <source>
        <dbReference type="Proteomes" id="UP000010552"/>
    </source>
</evidence>
<feature type="region of interest" description="Disordered" evidence="1">
    <location>
        <begin position="52"/>
        <end position="80"/>
    </location>
</feature>
<dbReference type="Proteomes" id="UP000010552">
    <property type="component" value="Unassembled WGS sequence"/>
</dbReference>
<dbReference type="STRING" id="9402.L5L022"/>
<gene>
    <name evidence="2" type="ORF">PAL_GLEAN10015857</name>
</gene>
<dbReference type="eggNOG" id="KOG0229">
    <property type="taxonomic scope" value="Eukaryota"/>
</dbReference>
<sequence length="303" mass="31941">MATPGNLGSSVLASKTKTKKKHFVAQKVKLFRASDPLLSVLMWGVNHSLLRGGEPEPGPRPSGCSPSGAARPPRRLCPPSLAHACPSGPLGPPLDLGPESGRQVPSAWEPCGRYQCRPPSVRPSVDLCPQPGNWEVFAGTARRGCEPQRGRLGSETRRSLPSAGCGGGGSVLRRPAGVPVPGWERPEPPRGGIAVRILEIGETWTEALVLRSFFPLKEILLDTRNVFDKAKTSVNTALGFSIFPCSSSASPCRCAGWRAAPRGGFLPTPPPPPWGPGRSHQLRKGALGMTAGGGLGGRQGRRS</sequence>
<evidence type="ECO:0000313" key="2">
    <source>
        <dbReference type="EMBL" id="ELK16972.1"/>
    </source>
</evidence>
<name>L5L022_PTEAL</name>
<evidence type="ECO:0000256" key="1">
    <source>
        <dbReference type="SAM" id="MobiDB-lite"/>
    </source>
</evidence>
<reference evidence="3" key="1">
    <citation type="journal article" date="2013" name="Science">
        <title>Comparative analysis of bat genomes provides insight into the evolution of flight and immunity.</title>
        <authorList>
            <person name="Zhang G."/>
            <person name="Cowled C."/>
            <person name="Shi Z."/>
            <person name="Huang Z."/>
            <person name="Bishop-Lilly K.A."/>
            <person name="Fang X."/>
            <person name="Wynne J.W."/>
            <person name="Xiong Z."/>
            <person name="Baker M.L."/>
            <person name="Zhao W."/>
            <person name="Tachedjian M."/>
            <person name="Zhu Y."/>
            <person name="Zhou P."/>
            <person name="Jiang X."/>
            <person name="Ng J."/>
            <person name="Yang L."/>
            <person name="Wu L."/>
            <person name="Xiao J."/>
            <person name="Feng Y."/>
            <person name="Chen Y."/>
            <person name="Sun X."/>
            <person name="Zhang Y."/>
            <person name="Marsh G.A."/>
            <person name="Crameri G."/>
            <person name="Broder C.C."/>
            <person name="Frey K.G."/>
            <person name="Wang L.F."/>
            <person name="Wang J."/>
        </authorList>
    </citation>
    <scope>NUCLEOTIDE SEQUENCE [LARGE SCALE GENOMIC DNA]</scope>
</reference>
<keyword evidence="2" id="KW-0808">Transferase</keyword>
<accession>L5L022</accession>
<organism evidence="2 3">
    <name type="scientific">Pteropus alecto</name>
    <name type="common">Black flying fox</name>
    <dbReference type="NCBI Taxonomy" id="9402"/>
    <lineage>
        <taxon>Eukaryota</taxon>
        <taxon>Metazoa</taxon>
        <taxon>Chordata</taxon>
        <taxon>Craniata</taxon>
        <taxon>Vertebrata</taxon>
        <taxon>Euteleostomi</taxon>
        <taxon>Mammalia</taxon>
        <taxon>Eutheria</taxon>
        <taxon>Laurasiatheria</taxon>
        <taxon>Chiroptera</taxon>
        <taxon>Yinpterochiroptera</taxon>
        <taxon>Pteropodoidea</taxon>
        <taxon>Pteropodidae</taxon>
        <taxon>Pteropodinae</taxon>
        <taxon>Pteropus</taxon>
    </lineage>
</organism>